<evidence type="ECO:0000313" key="3">
    <source>
        <dbReference type="Proteomes" id="UP000201566"/>
    </source>
</evidence>
<feature type="compositionally biased region" description="Basic residues" evidence="1">
    <location>
        <begin position="27"/>
        <end position="37"/>
    </location>
</feature>
<dbReference type="RefSeq" id="YP_008319925.1">
    <property type="nucleotide sequence ID" value="NC_021858.1"/>
</dbReference>
<name>S4VYW8_9VIRU</name>
<sequence length="73" mass="8540">MRSQPLVRPTARLSFVCGSGGRDQKASRARRQAKQKKKEVVREKKGYHRTEIATREKRTIEDARKQARDFAKR</sequence>
<proteinExistence type="predicted"/>
<feature type="compositionally biased region" description="Basic and acidic residues" evidence="1">
    <location>
        <begin position="38"/>
        <end position="73"/>
    </location>
</feature>
<dbReference type="EMBL" id="KC977570">
    <property type="protein sequence ID" value="AGO83256.1"/>
    <property type="molecule type" value="Genomic_DNA"/>
</dbReference>
<dbReference type="Proteomes" id="UP000201566">
    <property type="component" value="Segment"/>
</dbReference>
<protein>
    <submittedName>
        <fullName evidence="2">Uncharacterized protein</fullName>
    </submittedName>
</protein>
<accession>S4VYW8</accession>
<organism evidence="2 3">
    <name type="scientific">Pandoravirus dulcis</name>
    <dbReference type="NCBI Taxonomy" id="1349409"/>
    <lineage>
        <taxon>Viruses</taxon>
        <taxon>Pandoravirus</taxon>
    </lineage>
</organism>
<feature type="region of interest" description="Disordered" evidence="1">
    <location>
        <begin position="1"/>
        <end position="73"/>
    </location>
</feature>
<dbReference type="GeneID" id="16512800"/>
<gene>
    <name evidence="2" type="ORF">pdul_cds_995</name>
</gene>
<evidence type="ECO:0000256" key="1">
    <source>
        <dbReference type="SAM" id="MobiDB-lite"/>
    </source>
</evidence>
<dbReference type="KEGG" id="vg:16512800"/>
<reference evidence="2 3" key="1">
    <citation type="journal article" date="2013" name="Science">
        <title>Pandoraviruses: amoeba viruses with genomes up to 2.5 Mb reaching that of parasitic eukaryotes.</title>
        <authorList>
            <person name="Philippe N."/>
            <person name="Legendre M."/>
            <person name="Doutre G."/>
            <person name="Coute Y."/>
            <person name="Poirot O."/>
            <person name="Lescot M."/>
            <person name="Arslan D."/>
            <person name="Seltzer V."/>
            <person name="Bertaux L."/>
            <person name="Bruley C."/>
            <person name="Garin J."/>
            <person name="Claverie J.M."/>
            <person name="Abergel C."/>
        </authorList>
    </citation>
    <scope>NUCLEOTIDE SEQUENCE [LARGE SCALE GENOMIC DNA]</scope>
    <source>
        <strain evidence="2">Melbourne</strain>
    </source>
</reference>
<evidence type="ECO:0000313" key="2">
    <source>
        <dbReference type="EMBL" id="AGO83256.1"/>
    </source>
</evidence>